<dbReference type="RefSeq" id="WP_344611210.1">
    <property type="nucleotide sequence ID" value="NZ_BAAARV010000008.1"/>
</dbReference>
<evidence type="ECO:0000313" key="3">
    <source>
        <dbReference type="Proteomes" id="UP001501444"/>
    </source>
</evidence>
<evidence type="ECO:0000313" key="2">
    <source>
        <dbReference type="EMBL" id="GAA2332810.1"/>
    </source>
</evidence>
<gene>
    <name evidence="2" type="ORF">GCM10010170_011910</name>
</gene>
<name>A0ABP5SJR3_9ACTN</name>
<accession>A0ABP5SJR3</accession>
<protein>
    <recommendedName>
        <fullName evidence="1">HTH cro/C1-type domain-containing protein</fullName>
    </recommendedName>
</protein>
<evidence type="ECO:0000259" key="1">
    <source>
        <dbReference type="Pfam" id="PF13443"/>
    </source>
</evidence>
<feature type="domain" description="HTH cro/C1-type" evidence="1">
    <location>
        <begin position="4"/>
        <end position="72"/>
    </location>
</feature>
<sequence>MKWNLRLAAAQRGVWKASQLQQMLAGRGLVISAGKMSGLWSGNPASVKLEDLDVICAVLGCGVADVLIPEPDKVRQPDVGAAPVAAVAGAGVIPRRRDGRSLPPA</sequence>
<keyword evidence="3" id="KW-1185">Reference proteome</keyword>
<dbReference type="Pfam" id="PF13443">
    <property type="entry name" value="HTH_26"/>
    <property type="match status" value="1"/>
</dbReference>
<proteinExistence type="predicted"/>
<dbReference type="InterPro" id="IPR001387">
    <property type="entry name" value="Cro/C1-type_HTH"/>
</dbReference>
<reference evidence="3" key="1">
    <citation type="journal article" date="2019" name="Int. J. Syst. Evol. Microbiol.">
        <title>The Global Catalogue of Microorganisms (GCM) 10K type strain sequencing project: providing services to taxonomists for standard genome sequencing and annotation.</title>
        <authorList>
            <consortium name="The Broad Institute Genomics Platform"/>
            <consortium name="The Broad Institute Genome Sequencing Center for Infectious Disease"/>
            <person name="Wu L."/>
            <person name="Ma J."/>
        </authorList>
    </citation>
    <scope>NUCLEOTIDE SEQUENCE [LARGE SCALE GENOMIC DNA]</scope>
    <source>
        <strain evidence="3">JCM 3272</strain>
    </source>
</reference>
<comment type="caution">
    <text evidence="2">The sequence shown here is derived from an EMBL/GenBank/DDBJ whole genome shotgun (WGS) entry which is preliminary data.</text>
</comment>
<dbReference type="EMBL" id="BAAARV010000008">
    <property type="protein sequence ID" value="GAA2332810.1"/>
    <property type="molecule type" value="Genomic_DNA"/>
</dbReference>
<dbReference type="Proteomes" id="UP001501444">
    <property type="component" value="Unassembled WGS sequence"/>
</dbReference>
<organism evidence="2 3">
    <name type="scientific">Dactylosporangium salmoneum</name>
    <dbReference type="NCBI Taxonomy" id="53361"/>
    <lineage>
        <taxon>Bacteria</taxon>
        <taxon>Bacillati</taxon>
        <taxon>Actinomycetota</taxon>
        <taxon>Actinomycetes</taxon>
        <taxon>Micromonosporales</taxon>
        <taxon>Micromonosporaceae</taxon>
        <taxon>Dactylosporangium</taxon>
    </lineage>
</organism>